<evidence type="ECO:0000313" key="1">
    <source>
        <dbReference type="EMBL" id="RID88463.1"/>
    </source>
</evidence>
<dbReference type="InterPro" id="IPR051917">
    <property type="entry name" value="Transposase-Integrase"/>
</dbReference>
<dbReference type="NCBIfam" id="NF033563">
    <property type="entry name" value="transpos_IS30"/>
    <property type="match status" value="1"/>
</dbReference>
<proteinExistence type="predicted"/>
<dbReference type="GO" id="GO:0032196">
    <property type="term" value="P:transposition"/>
    <property type="evidence" value="ECO:0007669"/>
    <property type="project" value="TreeGrafter"/>
</dbReference>
<evidence type="ECO:0000313" key="2">
    <source>
        <dbReference type="Proteomes" id="UP000265816"/>
    </source>
</evidence>
<dbReference type="PANTHER" id="PTHR10948">
    <property type="entry name" value="TRANSPOSASE"/>
    <property type="match status" value="1"/>
</dbReference>
<keyword evidence="2" id="KW-1185">Reference proteome</keyword>
<accession>A0A398BM69</accession>
<comment type="caution">
    <text evidence="1">The sequence shown here is derived from an EMBL/GenBank/DDBJ whole genome shotgun (WGS) entry which is preliminary data.</text>
</comment>
<name>A0A398BM69_9BACI</name>
<organism evidence="1 2">
    <name type="scientific">Mesobacillus zeae</name>
    <dbReference type="NCBI Taxonomy" id="1917180"/>
    <lineage>
        <taxon>Bacteria</taxon>
        <taxon>Bacillati</taxon>
        <taxon>Bacillota</taxon>
        <taxon>Bacilli</taxon>
        <taxon>Bacillales</taxon>
        <taxon>Bacillaceae</taxon>
        <taxon>Mesobacillus</taxon>
    </lineage>
</organism>
<dbReference type="GO" id="GO:0005829">
    <property type="term" value="C:cytosol"/>
    <property type="evidence" value="ECO:0007669"/>
    <property type="project" value="TreeGrafter"/>
</dbReference>
<dbReference type="InterPro" id="IPR012337">
    <property type="entry name" value="RNaseH-like_sf"/>
</dbReference>
<dbReference type="InterPro" id="IPR053392">
    <property type="entry name" value="Transposase_IS30-like"/>
</dbReference>
<gene>
    <name evidence="1" type="ORF">D1970_01825</name>
</gene>
<dbReference type="PANTHER" id="PTHR10948:SF23">
    <property type="entry name" value="TRANSPOSASE INSI FOR INSERTION SEQUENCE ELEMENT IS30A-RELATED"/>
    <property type="match status" value="1"/>
</dbReference>
<dbReference type="GO" id="GO:0004803">
    <property type="term" value="F:transposase activity"/>
    <property type="evidence" value="ECO:0007669"/>
    <property type="project" value="TreeGrafter"/>
</dbReference>
<dbReference type="AlphaFoldDB" id="A0A398BM69"/>
<reference evidence="1 2" key="1">
    <citation type="submission" date="2018-08" db="EMBL/GenBank/DDBJ databases">
        <title>Bacillus jemisoniae sp. nov., Bacillus chryseoplanitiae sp. nov., Bacillus resnikiae sp. nov., and Bacillus frankliniae sp. nov., isolated from Viking spacecraft and associated surfaces.</title>
        <authorList>
            <person name="Seuylemezian A."/>
            <person name="Vaishampayan P."/>
        </authorList>
    </citation>
    <scope>NUCLEOTIDE SEQUENCE [LARGE SCALE GENOMIC DNA]</scope>
    <source>
        <strain evidence="1 2">JJ-247</strain>
    </source>
</reference>
<dbReference type="OrthoDB" id="9776104at2"/>
<sequence length="177" mass="20630">MAKTIYYWLYRGLITKGNLNVLRQKGKRQKNEGETRASKCGYFHPEKAERGKGTKRKQRLHGYVHRERNTLLKGDCYTGQNFDIHGKCNKACFLLVKKIAFKTATVDRGKESACYKQFEKDLPIYDYFADPYSSWQRGSNENVNGPLREFFPKGTDTKEVIIVLVMFELENRTRSVL</sequence>
<dbReference type="Proteomes" id="UP000265816">
    <property type="component" value="Unassembled WGS sequence"/>
</dbReference>
<dbReference type="EMBL" id="QWVT01000006">
    <property type="protein sequence ID" value="RID88463.1"/>
    <property type="molecule type" value="Genomic_DNA"/>
</dbReference>
<protein>
    <submittedName>
        <fullName evidence="1">IS30 family transposase</fullName>
    </submittedName>
</protein>
<dbReference type="SUPFAM" id="SSF53098">
    <property type="entry name" value="Ribonuclease H-like"/>
    <property type="match status" value="1"/>
</dbReference>